<dbReference type="Proteomes" id="UP000475862">
    <property type="component" value="Unassembled WGS sequence"/>
</dbReference>
<dbReference type="AlphaFoldDB" id="A0A6G0T7S9"/>
<feature type="non-terminal residue" evidence="1">
    <location>
        <position position="232"/>
    </location>
</feature>
<accession>A0A6G0T7S9</accession>
<evidence type="ECO:0000313" key="1">
    <source>
        <dbReference type="EMBL" id="KAE9527414.1"/>
    </source>
</evidence>
<organism evidence="1 2">
    <name type="scientific">Aphis glycines</name>
    <name type="common">Soybean aphid</name>
    <dbReference type="NCBI Taxonomy" id="307491"/>
    <lineage>
        <taxon>Eukaryota</taxon>
        <taxon>Metazoa</taxon>
        <taxon>Ecdysozoa</taxon>
        <taxon>Arthropoda</taxon>
        <taxon>Hexapoda</taxon>
        <taxon>Insecta</taxon>
        <taxon>Pterygota</taxon>
        <taxon>Neoptera</taxon>
        <taxon>Paraneoptera</taxon>
        <taxon>Hemiptera</taxon>
        <taxon>Sternorrhyncha</taxon>
        <taxon>Aphidomorpha</taxon>
        <taxon>Aphidoidea</taxon>
        <taxon>Aphididae</taxon>
        <taxon>Aphidini</taxon>
        <taxon>Aphis</taxon>
        <taxon>Aphis</taxon>
    </lineage>
</organism>
<dbReference type="EMBL" id="VYZN01000053">
    <property type="protein sequence ID" value="KAE9527414.1"/>
    <property type="molecule type" value="Genomic_DNA"/>
</dbReference>
<evidence type="ECO:0000313" key="2">
    <source>
        <dbReference type="Proteomes" id="UP000475862"/>
    </source>
</evidence>
<sequence>MYTYFEFKCFNYYCYYYYLVIGRHRYFNIMYSNSFVYDQNILVSKVEFYYVIMLLLRALDITSCTVLDRYTVREMNSVSVSLSRISDFFLDCGWVWKKCVFHPLSTSCNLSRGTNLRRQYSQKLYQIFTIHIKKLYLYCKNFPDNLKIHFYFGPFHSFENSSIQIKFSSTYLIIYNSVPLDIFFFYIISLSYSNIFVNTDYIGSLLKYFEFVFYIFSSNYFNNCNVPKSVPL</sequence>
<proteinExistence type="predicted"/>
<keyword evidence="2" id="KW-1185">Reference proteome</keyword>
<comment type="caution">
    <text evidence="1">The sequence shown here is derived from an EMBL/GenBank/DDBJ whole genome shotgun (WGS) entry which is preliminary data.</text>
</comment>
<gene>
    <name evidence="1" type="ORF">AGLY_013112</name>
</gene>
<name>A0A6G0T7S9_APHGL</name>
<protein>
    <submittedName>
        <fullName evidence="1">Uncharacterized protein</fullName>
    </submittedName>
</protein>
<reference evidence="1 2" key="1">
    <citation type="submission" date="2019-08" db="EMBL/GenBank/DDBJ databases">
        <title>The genome of the soybean aphid Biotype 1, its phylome, world population structure and adaptation to the North American continent.</title>
        <authorList>
            <person name="Giordano R."/>
            <person name="Donthu R.K."/>
            <person name="Hernandez A.G."/>
            <person name="Wright C.L."/>
            <person name="Zimin A.V."/>
        </authorList>
    </citation>
    <scope>NUCLEOTIDE SEQUENCE [LARGE SCALE GENOMIC DNA]</scope>
    <source>
        <tissue evidence="1">Whole aphids</tissue>
    </source>
</reference>